<proteinExistence type="inferred from homology"/>
<dbReference type="GO" id="GO:0005886">
    <property type="term" value="C:plasma membrane"/>
    <property type="evidence" value="ECO:0007669"/>
    <property type="project" value="UniProtKB-SubCell"/>
</dbReference>
<dbReference type="InterPro" id="IPR032807">
    <property type="entry name" value="GNVR"/>
</dbReference>
<dbReference type="InterPro" id="IPR025669">
    <property type="entry name" value="AAA_dom"/>
</dbReference>
<dbReference type="Pfam" id="PF02706">
    <property type="entry name" value="Wzz"/>
    <property type="match status" value="1"/>
</dbReference>
<evidence type="ECO:0000256" key="8">
    <source>
        <dbReference type="ARBA" id="ARBA00022692"/>
    </source>
</evidence>
<dbReference type="Gene3D" id="3.40.50.300">
    <property type="entry name" value="P-loop containing nucleotide triphosphate hydrolases"/>
    <property type="match status" value="1"/>
</dbReference>
<reference evidence="20 21" key="1">
    <citation type="submission" date="2019-07" db="EMBL/GenBank/DDBJ databases">
        <title>Novel species of Flavobacterium.</title>
        <authorList>
            <person name="Liu Q."/>
            <person name="Xin Y.-H."/>
        </authorList>
    </citation>
    <scope>NUCLEOTIDE SEQUENCE [LARGE SCALE GENOMIC DNA]</scope>
    <source>
        <strain evidence="20 21">LB3P56</strain>
    </source>
</reference>
<evidence type="ECO:0000256" key="5">
    <source>
        <dbReference type="ARBA" id="ARBA00022475"/>
    </source>
</evidence>
<feature type="domain" description="AAA" evidence="18">
    <location>
        <begin position="592"/>
        <end position="733"/>
    </location>
</feature>
<keyword evidence="13 16" id="KW-0472">Membrane</keyword>
<evidence type="ECO:0000313" key="21">
    <source>
        <dbReference type="Proteomes" id="UP000318585"/>
    </source>
</evidence>
<keyword evidence="7 20" id="KW-0808">Transferase</keyword>
<name>A0A553CK27_9FLAO</name>
<dbReference type="GO" id="GO:0004715">
    <property type="term" value="F:non-membrane spanning protein tyrosine kinase activity"/>
    <property type="evidence" value="ECO:0007669"/>
    <property type="project" value="UniProtKB-EC"/>
</dbReference>
<evidence type="ECO:0000259" key="17">
    <source>
        <dbReference type="Pfam" id="PF02706"/>
    </source>
</evidence>
<comment type="similarity">
    <text evidence="2">Belongs to the CpsD/CapB family.</text>
</comment>
<keyword evidence="8 16" id="KW-0812">Transmembrane</keyword>
<feature type="transmembrane region" description="Helical" evidence="16">
    <location>
        <begin position="504"/>
        <end position="524"/>
    </location>
</feature>
<keyword evidence="21" id="KW-1185">Reference proteome</keyword>
<evidence type="ECO:0000256" key="4">
    <source>
        <dbReference type="ARBA" id="ARBA00011903"/>
    </source>
</evidence>
<dbReference type="EC" id="2.7.10.2" evidence="4"/>
<dbReference type="InterPro" id="IPR005702">
    <property type="entry name" value="Wzc-like_C"/>
</dbReference>
<evidence type="ECO:0000256" key="15">
    <source>
        <dbReference type="ARBA" id="ARBA00051245"/>
    </source>
</evidence>
<evidence type="ECO:0000256" key="2">
    <source>
        <dbReference type="ARBA" id="ARBA00007316"/>
    </source>
</evidence>
<evidence type="ECO:0000256" key="7">
    <source>
        <dbReference type="ARBA" id="ARBA00022679"/>
    </source>
</evidence>
<dbReference type="RefSeq" id="WP_144071496.1">
    <property type="nucleotide sequence ID" value="NZ_VJZR01000007.1"/>
</dbReference>
<keyword evidence="10 20" id="KW-0418">Kinase</keyword>
<accession>A0A553CK27</accession>
<comment type="subcellular location">
    <subcellularLocation>
        <location evidence="1">Cell inner membrane</location>
        <topology evidence="1">Multi-pass membrane protein</topology>
    </subcellularLocation>
</comment>
<evidence type="ECO:0000256" key="13">
    <source>
        <dbReference type="ARBA" id="ARBA00023136"/>
    </source>
</evidence>
<evidence type="ECO:0000313" key="20">
    <source>
        <dbReference type="EMBL" id="TRX20859.1"/>
    </source>
</evidence>
<comment type="caution">
    <text evidence="20">The sequence shown here is derived from an EMBL/GenBank/DDBJ whole genome shotgun (WGS) entry which is preliminary data.</text>
</comment>
<evidence type="ECO:0000256" key="3">
    <source>
        <dbReference type="ARBA" id="ARBA00008883"/>
    </source>
</evidence>
<dbReference type="GO" id="GO:0005524">
    <property type="term" value="F:ATP binding"/>
    <property type="evidence" value="ECO:0007669"/>
    <property type="project" value="UniProtKB-KW"/>
</dbReference>
<sequence>MKDYFMSDENQEDSIHLRDVLEKYLTHWKWFVLGVFLCFSIAFLYLRYTTPQYQASTTILVKDEKKGGMLSELSAFADMGLGSGLKSNLDNEVEILRSRSLIESTVKKQELNISIFEMGRVNTRELYKDAPIEVHFTNVQPSFYTEGMNWEYVKLSSNTFELVSTFEEEIPVLLTKKKEFRYGEIIPTLNGDLIVTKNFEFKYLKKLEDKSIFIVVTPFDKIVASYQKRLVVDPISKTSSVVAISLTDPIFKRAEVFLDNLIQIYNDDAAADKNFISENTSKFISSRLILITQELDGVEKDVESFKTSNSLTDIESEAKLFIEGSSEYNKKSVENEIQLNVVSSLLDFMKKSTNGDLLPSNIISGQTDASALINSYNQLVLNRNRILKSATLSNPSVVKLEEQITSLKANVAESLTRMQSNLTIQKRNLKGQEGLLDSKIGKIPVQERQFRVIARQQKVKEELYLYLLQKREETAISLAATAPNARVIDVAKASKIPVSPKKNIIYLGAILMGLLIPFGILYVLDLFDTKVKNRFDITDKLNIPFLGDVPKSMSPNEIVDTTSRTSTAEALRIVRANLEYMLTQVPDDRAKSIFVTSTIPGEGKTFLSVNLASIFAHSGKKVILIGMDIRKPKLNEYVGISDPKGLTDYLSAKNVPITNYISPMKGYDAFDVLLGGIIPPNPTEMLMSKKVDELFAQFKKEYDYIVVDTAPVSLVSDTLIVAKHADTFVYVVRANYLDKRTLTIPDILHKENKLPNMAFILNDTEVAKGYGYGGYGYGYGNYGYGVTQEKKPWYKKIFNR</sequence>
<dbReference type="EMBL" id="VJZR01000007">
    <property type="protein sequence ID" value="TRX20859.1"/>
    <property type="molecule type" value="Genomic_DNA"/>
</dbReference>
<protein>
    <recommendedName>
        <fullName evidence="4">non-specific protein-tyrosine kinase</fullName>
        <ecNumber evidence="4">2.7.10.2</ecNumber>
    </recommendedName>
</protein>
<evidence type="ECO:0000256" key="10">
    <source>
        <dbReference type="ARBA" id="ARBA00022777"/>
    </source>
</evidence>
<organism evidence="20 21">
    <name type="scientific">Flavobacterium franklandianum</name>
    <dbReference type="NCBI Taxonomy" id="2594430"/>
    <lineage>
        <taxon>Bacteria</taxon>
        <taxon>Pseudomonadati</taxon>
        <taxon>Bacteroidota</taxon>
        <taxon>Flavobacteriia</taxon>
        <taxon>Flavobacteriales</taxon>
        <taxon>Flavobacteriaceae</taxon>
        <taxon>Flavobacterium</taxon>
    </lineage>
</organism>
<dbReference type="SUPFAM" id="SSF52540">
    <property type="entry name" value="P-loop containing nucleoside triphosphate hydrolases"/>
    <property type="match status" value="1"/>
</dbReference>
<dbReference type="InterPro" id="IPR027417">
    <property type="entry name" value="P-loop_NTPase"/>
</dbReference>
<evidence type="ECO:0000256" key="6">
    <source>
        <dbReference type="ARBA" id="ARBA00022519"/>
    </source>
</evidence>
<evidence type="ECO:0000259" key="19">
    <source>
        <dbReference type="Pfam" id="PF13807"/>
    </source>
</evidence>
<dbReference type="AlphaFoldDB" id="A0A553CK27"/>
<feature type="transmembrane region" description="Helical" evidence="16">
    <location>
        <begin position="28"/>
        <end position="46"/>
    </location>
</feature>
<dbReference type="NCBIfam" id="TIGR01007">
    <property type="entry name" value="eps_fam"/>
    <property type="match status" value="1"/>
</dbReference>
<dbReference type="InterPro" id="IPR050445">
    <property type="entry name" value="Bact_polysacc_biosynth/exp"/>
</dbReference>
<dbReference type="CDD" id="cd05387">
    <property type="entry name" value="BY-kinase"/>
    <property type="match status" value="1"/>
</dbReference>
<dbReference type="PANTHER" id="PTHR32309:SF13">
    <property type="entry name" value="FERRIC ENTEROBACTIN TRANSPORT PROTEIN FEPE"/>
    <property type="match status" value="1"/>
</dbReference>
<keyword evidence="9" id="KW-0547">Nucleotide-binding</keyword>
<comment type="catalytic activity">
    <reaction evidence="15">
        <text>L-tyrosyl-[protein] + ATP = O-phospho-L-tyrosyl-[protein] + ADP + H(+)</text>
        <dbReference type="Rhea" id="RHEA:10596"/>
        <dbReference type="Rhea" id="RHEA-COMP:10136"/>
        <dbReference type="Rhea" id="RHEA-COMP:20101"/>
        <dbReference type="ChEBI" id="CHEBI:15378"/>
        <dbReference type="ChEBI" id="CHEBI:30616"/>
        <dbReference type="ChEBI" id="CHEBI:46858"/>
        <dbReference type="ChEBI" id="CHEBI:61978"/>
        <dbReference type="ChEBI" id="CHEBI:456216"/>
        <dbReference type="EC" id="2.7.10.2"/>
    </reaction>
</comment>
<evidence type="ECO:0000256" key="1">
    <source>
        <dbReference type="ARBA" id="ARBA00004429"/>
    </source>
</evidence>
<dbReference type="Pfam" id="PF13807">
    <property type="entry name" value="GNVR"/>
    <property type="match status" value="1"/>
</dbReference>
<keyword evidence="14" id="KW-0829">Tyrosine-protein kinase</keyword>
<evidence type="ECO:0000256" key="9">
    <source>
        <dbReference type="ARBA" id="ARBA00022741"/>
    </source>
</evidence>
<dbReference type="Pfam" id="PF13614">
    <property type="entry name" value="AAA_31"/>
    <property type="match status" value="1"/>
</dbReference>
<feature type="domain" description="Tyrosine-protein kinase G-rich" evidence="19">
    <location>
        <begin position="454"/>
        <end position="522"/>
    </location>
</feature>
<keyword evidence="11" id="KW-0067">ATP-binding</keyword>
<evidence type="ECO:0000256" key="11">
    <source>
        <dbReference type="ARBA" id="ARBA00022840"/>
    </source>
</evidence>
<dbReference type="OrthoDB" id="9794577at2"/>
<evidence type="ECO:0000256" key="12">
    <source>
        <dbReference type="ARBA" id="ARBA00022989"/>
    </source>
</evidence>
<dbReference type="InterPro" id="IPR003856">
    <property type="entry name" value="LPS_length_determ_N"/>
</dbReference>
<evidence type="ECO:0000259" key="18">
    <source>
        <dbReference type="Pfam" id="PF13614"/>
    </source>
</evidence>
<comment type="similarity">
    <text evidence="3">Belongs to the etk/wzc family.</text>
</comment>
<keyword evidence="6" id="KW-0997">Cell inner membrane</keyword>
<keyword evidence="12 16" id="KW-1133">Transmembrane helix</keyword>
<feature type="domain" description="Polysaccharide chain length determinant N-terminal" evidence="17">
    <location>
        <begin position="14"/>
        <end position="108"/>
    </location>
</feature>
<keyword evidence="5" id="KW-1003">Cell membrane</keyword>
<evidence type="ECO:0000256" key="14">
    <source>
        <dbReference type="ARBA" id="ARBA00023137"/>
    </source>
</evidence>
<evidence type="ECO:0000256" key="16">
    <source>
        <dbReference type="SAM" id="Phobius"/>
    </source>
</evidence>
<gene>
    <name evidence="20" type="ORF">FNW17_09315</name>
</gene>
<dbReference type="PANTHER" id="PTHR32309">
    <property type="entry name" value="TYROSINE-PROTEIN KINASE"/>
    <property type="match status" value="1"/>
</dbReference>
<dbReference type="Proteomes" id="UP000318585">
    <property type="component" value="Unassembled WGS sequence"/>
</dbReference>